<comment type="pathway">
    <text evidence="1">Nucleotide-sugar biosynthesis; UDP-N-acetyl-alpha-D-glucosamine biosynthesis; N-acetyl-alpha-D-glucosamine 1-phosphate from alpha-D-glucosamine 6-phosphate (route II): step 2/2.</text>
</comment>
<keyword evidence="11" id="KW-0012">Acyltransferase</keyword>
<protein>
    <recommendedName>
        <fullName evidence="7">Bifunctional protein GlmU</fullName>
        <ecNumber evidence="5">2.3.1.157</ecNumber>
        <ecNumber evidence="6">2.7.7.23</ecNumber>
    </recommendedName>
</protein>
<dbReference type="KEGG" id="hrr:HZS55_05645"/>
<evidence type="ECO:0000256" key="3">
    <source>
        <dbReference type="ARBA" id="ARBA00007707"/>
    </source>
</evidence>
<evidence type="ECO:0000259" key="14">
    <source>
        <dbReference type="Pfam" id="PF00483"/>
    </source>
</evidence>
<evidence type="ECO:0000256" key="9">
    <source>
        <dbReference type="ARBA" id="ARBA00022695"/>
    </source>
</evidence>
<comment type="catalytic activity">
    <reaction evidence="13">
        <text>N-acetyl-alpha-D-glucosamine 1-phosphate + UTP + H(+) = UDP-N-acetyl-alpha-D-glucosamine + diphosphate</text>
        <dbReference type="Rhea" id="RHEA:13509"/>
        <dbReference type="ChEBI" id="CHEBI:15378"/>
        <dbReference type="ChEBI" id="CHEBI:33019"/>
        <dbReference type="ChEBI" id="CHEBI:46398"/>
        <dbReference type="ChEBI" id="CHEBI:57705"/>
        <dbReference type="ChEBI" id="CHEBI:57776"/>
        <dbReference type="EC" id="2.7.7.23"/>
    </reaction>
</comment>
<dbReference type="GeneID" id="56077326"/>
<dbReference type="Gene3D" id="2.160.10.10">
    <property type="entry name" value="Hexapeptide repeat proteins"/>
    <property type="match status" value="1"/>
</dbReference>
<dbReference type="Pfam" id="PF00483">
    <property type="entry name" value="NTP_transferase"/>
    <property type="match status" value="1"/>
</dbReference>
<reference evidence="16 17" key="1">
    <citation type="submission" date="2020-07" db="EMBL/GenBank/DDBJ databases">
        <title>Halosimplex pelagicum sp. nov. and Halosimplex rubrum sp. nov., isolated from salted brown alga Laminaria, and emended description of the genus Halosimplex.</title>
        <authorList>
            <person name="Cui H."/>
        </authorList>
    </citation>
    <scope>NUCLEOTIDE SEQUENCE [LARGE SCALE GENOMIC DNA]</scope>
    <source>
        <strain evidence="16 17">R27</strain>
    </source>
</reference>
<evidence type="ECO:0000256" key="4">
    <source>
        <dbReference type="ARBA" id="ARBA00007947"/>
    </source>
</evidence>
<dbReference type="GO" id="GO:0003977">
    <property type="term" value="F:UDP-N-acetylglucosamine diphosphorylase activity"/>
    <property type="evidence" value="ECO:0007669"/>
    <property type="project" value="UniProtKB-EC"/>
</dbReference>
<comment type="similarity">
    <text evidence="4">In the N-terminal section; belongs to the N-acetylglucosamine-1-phosphate uridyltransferase family.</text>
</comment>
<dbReference type="PROSITE" id="PS00101">
    <property type="entry name" value="HEXAPEP_TRANSFERASES"/>
    <property type="match status" value="1"/>
</dbReference>
<evidence type="ECO:0000256" key="1">
    <source>
        <dbReference type="ARBA" id="ARBA00005166"/>
    </source>
</evidence>
<dbReference type="SUPFAM" id="SSF51161">
    <property type="entry name" value="Trimeric LpxA-like enzymes"/>
    <property type="match status" value="1"/>
</dbReference>
<organism evidence="16 17">
    <name type="scientific">Halosimplex rubrum</name>
    <dbReference type="NCBI Taxonomy" id="869889"/>
    <lineage>
        <taxon>Archaea</taxon>
        <taxon>Methanobacteriati</taxon>
        <taxon>Methanobacteriota</taxon>
        <taxon>Stenosarchaea group</taxon>
        <taxon>Halobacteria</taxon>
        <taxon>Halobacteriales</taxon>
        <taxon>Haloarculaceae</taxon>
        <taxon>Halosimplex</taxon>
    </lineage>
</organism>
<dbReference type="Gene3D" id="3.90.550.10">
    <property type="entry name" value="Spore Coat Polysaccharide Biosynthesis Protein SpsA, Chain A"/>
    <property type="match status" value="1"/>
</dbReference>
<evidence type="ECO:0000256" key="12">
    <source>
        <dbReference type="ARBA" id="ARBA00048247"/>
    </source>
</evidence>
<evidence type="ECO:0000256" key="7">
    <source>
        <dbReference type="ARBA" id="ARBA00013414"/>
    </source>
</evidence>
<evidence type="ECO:0000256" key="8">
    <source>
        <dbReference type="ARBA" id="ARBA00022679"/>
    </source>
</evidence>
<dbReference type="Pfam" id="PF25087">
    <property type="entry name" value="GMPPB_C"/>
    <property type="match status" value="1"/>
</dbReference>
<dbReference type="PANTHER" id="PTHR43584">
    <property type="entry name" value="NUCLEOTIDYL TRANSFERASE"/>
    <property type="match status" value="1"/>
</dbReference>
<dbReference type="UniPathway" id="UPA00113">
    <property type="reaction ID" value="UER00532"/>
</dbReference>
<dbReference type="EC" id="2.3.1.157" evidence="5"/>
<dbReference type="PANTHER" id="PTHR43584:SF8">
    <property type="entry name" value="N-ACETYLMURAMATE ALPHA-1-PHOSPHATE URIDYLYLTRANSFERASE"/>
    <property type="match status" value="1"/>
</dbReference>
<dbReference type="Proteomes" id="UP000509667">
    <property type="component" value="Chromosome"/>
</dbReference>
<dbReference type="InterPro" id="IPR050065">
    <property type="entry name" value="GlmU-like"/>
</dbReference>
<feature type="domain" description="Nucleotidyl transferase" evidence="14">
    <location>
        <begin position="6"/>
        <end position="232"/>
    </location>
</feature>
<dbReference type="NCBIfam" id="TIGR03992">
    <property type="entry name" value="Arch_glmU"/>
    <property type="match status" value="1"/>
</dbReference>
<sequence>MSIDTAVVLAAGEGTRLRPLTRNRPKPMLPAANRPILEYVFDALVAADVRRIVVVVGYKRGRVQDHFGPTYEGVDVEYVTQHKQLGSGHALLQARGAVDGPALVVNGDRVIDDNIVRDVVREFEASGEPSMAVLERPETSQYGAVVLHEGDVSELVEKPETDEYRLINAGVYAFESSVFDAIDATDRSDGELALTDTIGRLMDDGRVRGVRTEGMWVDATYPWDLLTVADEVLARGHVDEPARASGGNDADVWVDPAANVHDAAVLQGPTVVGPDCEVGPGSVVGPNAALGQNVTVGANATVRNSVLDTDTRVESGSTLIDAVTGEDVTLGAGTVVPGGPADVRVGREVFRDQRLGAVVADRVTAEGDASFSPGTLVGPGAHIGTSVRASGRIAGGAEVVR</sequence>
<dbReference type="InterPro" id="IPR011004">
    <property type="entry name" value="Trimer_LpxA-like_sf"/>
</dbReference>
<dbReference type="EMBL" id="CP058910">
    <property type="protein sequence ID" value="QLH76819.1"/>
    <property type="molecule type" value="Genomic_DNA"/>
</dbReference>
<dbReference type="SUPFAM" id="SSF53448">
    <property type="entry name" value="Nucleotide-diphospho-sugar transferases"/>
    <property type="match status" value="1"/>
</dbReference>
<keyword evidence="10" id="KW-0511">Multifunctional enzyme</keyword>
<dbReference type="RefSeq" id="WP_179910753.1">
    <property type="nucleotide sequence ID" value="NZ_CP058910.1"/>
</dbReference>
<comment type="similarity">
    <text evidence="3">In the C-terminal section; belongs to the transferase hexapeptide repeat family.</text>
</comment>
<dbReference type="GO" id="GO:0019134">
    <property type="term" value="F:glucosamine-1-phosphate N-acetyltransferase activity"/>
    <property type="evidence" value="ECO:0007669"/>
    <property type="project" value="UniProtKB-EC"/>
</dbReference>
<evidence type="ECO:0000256" key="13">
    <source>
        <dbReference type="ARBA" id="ARBA00048493"/>
    </source>
</evidence>
<comment type="pathway">
    <text evidence="2">Nucleotide-sugar biosynthesis; UDP-N-acetyl-alpha-D-glucosamine biosynthesis; UDP-N-acetyl-alpha-D-glucosamine from N-acetyl-alpha-D-glucosamine 1-phosphate: step 1/1.</text>
</comment>
<dbReference type="InterPro" id="IPR056729">
    <property type="entry name" value="GMPPB_C"/>
</dbReference>
<accession>A0A7D5P995</accession>
<dbReference type="InterPro" id="IPR018357">
    <property type="entry name" value="Hexapep_transf_CS"/>
</dbReference>
<gene>
    <name evidence="16" type="ORF">HZS55_05645</name>
</gene>
<dbReference type="OrthoDB" id="15372at2157"/>
<feature type="domain" description="Mannose-1-phosphate guanyltransferase C-terminal" evidence="15">
    <location>
        <begin position="267"/>
        <end position="366"/>
    </location>
</feature>
<evidence type="ECO:0000259" key="15">
    <source>
        <dbReference type="Pfam" id="PF25087"/>
    </source>
</evidence>
<evidence type="ECO:0000256" key="6">
    <source>
        <dbReference type="ARBA" id="ARBA00012457"/>
    </source>
</evidence>
<evidence type="ECO:0000313" key="17">
    <source>
        <dbReference type="Proteomes" id="UP000509667"/>
    </source>
</evidence>
<keyword evidence="17" id="KW-1185">Reference proteome</keyword>
<dbReference type="CDD" id="cd04181">
    <property type="entry name" value="NTP_transferase"/>
    <property type="match status" value="1"/>
</dbReference>
<keyword evidence="9" id="KW-0548">Nucleotidyltransferase</keyword>
<dbReference type="InterPro" id="IPR023915">
    <property type="entry name" value="Bifunctiontional_GlmU_arc-type"/>
</dbReference>
<evidence type="ECO:0000256" key="2">
    <source>
        <dbReference type="ARBA" id="ARBA00005208"/>
    </source>
</evidence>
<comment type="catalytic activity">
    <reaction evidence="12">
        <text>alpha-D-glucosamine 1-phosphate + acetyl-CoA = N-acetyl-alpha-D-glucosamine 1-phosphate + CoA + H(+)</text>
        <dbReference type="Rhea" id="RHEA:13725"/>
        <dbReference type="ChEBI" id="CHEBI:15378"/>
        <dbReference type="ChEBI" id="CHEBI:57287"/>
        <dbReference type="ChEBI" id="CHEBI:57288"/>
        <dbReference type="ChEBI" id="CHEBI:57776"/>
        <dbReference type="ChEBI" id="CHEBI:58516"/>
        <dbReference type="EC" id="2.3.1.157"/>
    </reaction>
</comment>
<dbReference type="GO" id="GO:0006048">
    <property type="term" value="P:UDP-N-acetylglucosamine biosynthetic process"/>
    <property type="evidence" value="ECO:0007669"/>
    <property type="project" value="UniProtKB-UniPathway"/>
</dbReference>
<evidence type="ECO:0000313" key="16">
    <source>
        <dbReference type="EMBL" id="QLH76819.1"/>
    </source>
</evidence>
<evidence type="ECO:0000256" key="11">
    <source>
        <dbReference type="ARBA" id="ARBA00023315"/>
    </source>
</evidence>
<evidence type="ECO:0000256" key="10">
    <source>
        <dbReference type="ARBA" id="ARBA00023268"/>
    </source>
</evidence>
<proteinExistence type="inferred from homology"/>
<dbReference type="AlphaFoldDB" id="A0A7D5P995"/>
<dbReference type="InterPro" id="IPR029044">
    <property type="entry name" value="Nucleotide-diphossugar_trans"/>
</dbReference>
<dbReference type="EC" id="2.7.7.23" evidence="6"/>
<dbReference type="InterPro" id="IPR005835">
    <property type="entry name" value="NTP_transferase_dom"/>
</dbReference>
<evidence type="ECO:0000256" key="5">
    <source>
        <dbReference type="ARBA" id="ARBA00012225"/>
    </source>
</evidence>
<keyword evidence="8 16" id="KW-0808">Transferase</keyword>
<name>A0A7D5P995_9EURY</name>